<dbReference type="Proteomes" id="UP001233999">
    <property type="component" value="Unassembled WGS sequence"/>
</dbReference>
<feature type="non-terminal residue" evidence="2">
    <location>
        <position position="72"/>
    </location>
</feature>
<comment type="caution">
    <text evidence="2">The sequence shown here is derived from an EMBL/GenBank/DDBJ whole genome shotgun (WGS) entry which is preliminary data.</text>
</comment>
<dbReference type="AlphaFoldDB" id="A0AAD7Z9Q5"/>
<feature type="region of interest" description="Disordered" evidence="1">
    <location>
        <begin position="14"/>
        <end position="37"/>
    </location>
</feature>
<evidence type="ECO:0000256" key="1">
    <source>
        <dbReference type="SAM" id="MobiDB-lite"/>
    </source>
</evidence>
<sequence>SHTFLYSLRQYSHASPPLAPSHVPPLPTPVVTRSSTPCKGTDADYVSLNKSRVMPLRLFQQLNQQVLILRSN</sequence>
<feature type="non-terminal residue" evidence="2">
    <location>
        <position position="1"/>
    </location>
</feature>
<dbReference type="EMBL" id="JASPKZ010009743">
    <property type="protein sequence ID" value="KAJ9576528.1"/>
    <property type="molecule type" value="Genomic_DNA"/>
</dbReference>
<accession>A0AAD7Z9Q5</accession>
<reference evidence="2" key="1">
    <citation type="journal article" date="2023" name="IScience">
        <title>Live-bearing cockroach genome reveals convergent evolutionary mechanisms linked to viviparity in insects and beyond.</title>
        <authorList>
            <person name="Fouks B."/>
            <person name="Harrison M.C."/>
            <person name="Mikhailova A.A."/>
            <person name="Marchal E."/>
            <person name="English S."/>
            <person name="Carruthers M."/>
            <person name="Jennings E.C."/>
            <person name="Chiamaka E.L."/>
            <person name="Frigard R.A."/>
            <person name="Pippel M."/>
            <person name="Attardo G.M."/>
            <person name="Benoit J.B."/>
            <person name="Bornberg-Bauer E."/>
            <person name="Tobe S.S."/>
        </authorList>
    </citation>
    <scope>NUCLEOTIDE SEQUENCE</scope>
    <source>
        <strain evidence="2">Stay&amp;Tobe</strain>
    </source>
</reference>
<feature type="compositionally biased region" description="Pro residues" evidence="1">
    <location>
        <begin position="17"/>
        <end position="28"/>
    </location>
</feature>
<evidence type="ECO:0000313" key="3">
    <source>
        <dbReference type="Proteomes" id="UP001233999"/>
    </source>
</evidence>
<name>A0AAD7Z9Q5_DIPPU</name>
<gene>
    <name evidence="2" type="ORF">L9F63_025576</name>
</gene>
<keyword evidence="3" id="KW-1185">Reference proteome</keyword>
<reference evidence="2" key="2">
    <citation type="submission" date="2023-05" db="EMBL/GenBank/DDBJ databases">
        <authorList>
            <person name="Fouks B."/>
        </authorList>
    </citation>
    <scope>NUCLEOTIDE SEQUENCE</scope>
    <source>
        <strain evidence="2">Stay&amp;Tobe</strain>
        <tissue evidence="2">Testes</tissue>
    </source>
</reference>
<organism evidence="2 3">
    <name type="scientific">Diploptera punctata</name>
    <name type="common">Pacific beetle cockroach</name>
    <dbReference type="NCBI Taxonomy" id="6984"/>
    <lineage>
        <taxon>Eukaryota</taxon>
        <taxon>Metazoa</taxon>
        <taxon>Ecdysozoa</taxon>
        <taxon>Arthropoda</taxon>
        <taxon>Hexapoda</taxon>
        <taxon>Insecta</taxon>
        <taxon>Pterygota</taxon>
        <taxon>Neoptera</taxon>
        <taxon>Polyneoptera</taxon>
        <taxon>Dictyoptera</taxon>
        <taxon>Blattodea</taxon>
        <taxon>Blaberoidea</taxon>
        <taxon>Blaberidae</taxon>
        <taxon>Diplopterinae</taxon>
        <taxon>Diploptera</taxon>
    </lineage>
</organism>
<proteinExistence type="predicted"/>
<protein>
    <submittedName>
        <fullName evidence="2">Uncharacterized protein</fullName>
    </submittedName>
</protein>
<evidence type="ECO:0000313" key="2">
    <source>
        <dbReference type="EMBL" id="KAJ9576528.1"/>
    </source>
</evidence>